<evidence type="ECO:0000256" key="1">
    <source>
        <dbReference type="SAM" id="SignalP"/>
    </source>
</evidence>
<keyword evidence="3" id="KW-1185">Reference proteome</keyword>
<protein>
    <submittedName>
        <fullName evidence="2">Uncharacterized protein</fullName>
    </submittedName>
</protein>
<dbReference type="OrthoDB" id="3861746at2759"/>
<evidence type="ECO:0000313" key="2">
    <source>
        <dbReference type="EMBL" id="KAF1998122.1"/>
    </source>
</evidence>
<feature type="signal peptide" evidence="1">
    <location>
        <begin position="1"/>
        <end position="16"/>
    </location>
</feature>
<reference evidence="2" key="1">
    <citation type="journal article" date="2020" name="Stud. Mycol.">
        <title>101 Dothideomycetes genomes: a test case for predicting lifestyles and emergence of pathogens.</title>
        <authorList>
            <person name="Haridas S."/>
            <person name="Albert R."/>
            <person name="Binder M."/>
            <person name="Bloem J."/>
            <person name="Labutti K."/>
            <person name="Salamov A."/>
            <person name="Andreopoulos B."/>
            <person name="Baker S."/>
            <person name="Barry K."/>
            <person name="Bills G."/>
            <person name="Bluhm B."/>
            <person name="Cannon C."/>
            <person name="Castanera R."/>
            <person name="Culley D."/>
            <person name="Daum C."/>
            <person name="Ezra D."/>
            <person name="Gonzalez J."/>
            <person name="Henrissat B."/>
            <person name="Kuo A."/>
            <person name="Liang C."/>
            <person name="Lipzen A."/>
            <person name="Lutzoni F."/>
            <person name="Magnuson J."/>
            <person name="Mondo S."/>
            <person name="Nolan M."/>
            <person name="Ohm R."/>
            <person name="Pangilinan J."/>
            <person name="Park H.-J."/>
            <person name="Ramirez L."/>
            <person name="Alfaro M."/>
            <person name="Sun H."/>
            <person name="Tritt A."/>
            <person name="Yoshinaga Y."/>
            <person name="Zwiers L.-H."/>
            <person name="Turgeon B."/>
            <person name="Goodwin S."/>
            <person name="Spatafora J."/>
            <person name="Crous P."/>
            <person name="Grigoriev I."/>
        </authorList>
    </citation>
    <scope>NUCLEOTIDE SEQUENCE</scope>
    <source>
        <strain evidence="2">CBS 123094</strain>
    </source>
</reference>
<organism evidence="2 3">
    <name type="scientific">Amniculicola lignicola CBS 123094</name>
    <dbReference type="NCBI Taxonomy" id="1392246"/>
    <lineage>
        <taxon>Eukaryota</taxon>
        <taxon>Fungi</taxon>
        <taxon>Dikarya</taxon>
        <taxon>Ascomycota</taxon>
        <taxon>Pezizomycotina</taxon>
        <taxon>Dothideomycetes</taxon>
        <taxon>Pleosporomycetidae</taxon>
        <taxon>Pleosporales</taxon>
        <taxon>Amniculicolaceae</taxon>
        <taxon>Amniculicola</taxon>
    </lineage>
</organism>
<feature type="chain" id="PRO_5025531774" evidence="1">
    <location>
        <begin position="17"/>
        <end position="196"/>
    </location>
</feature>
<dbReference type="AlphaFoldDB" id="A0A6A5W8P1"/>
<gene>
    <name evidence="2" type="ORF">P154DRAFT_564893</name>
</gene>
<name>A0A6A5W8P1_9PLEO</name>
<proteinExistence type="predicted"/>
<dbReference type="Proteomes" id="UP000799779">
    <property type="component" value="Unassembled WGS sequence"/>
</dbReference>
<sequence length="196" mass="21564">MKTIILLSTLLASALGTPVPQDGYCRPSRSTKIAKYDDLTWIEGNYNPIPPHYYGLSYTTFQVDSYDGFIPPTSWNQTAMAFGGSGNISVPDQPPKTSFALQSFSYACVAGIPQPECAISIWGWTVNGNIIKREIIFPRLDPGHVIEDFKMNKTRFGKEWTGLKSVGFSIAKKEDGGNMYGGLALDDVKYTITQGC</sequence>
<evidence type="ECO:0000313" key="3">
    <source>
        <dbReference type="Proteomes" id="UP000799779"/>
    </source>
</evidence>
<dbReference type="EMBL" id="ML977606">
    <property type="protein sequence ID" value="KAF1998122.1"/>
    <property type="molecule type" value="Genomic_DNA"/>
</dbReference>
<accession>A0A6A5W8P1</accession>
<keyword evidence="1" id="KW-0732">Signal</keyword>